<comment type="caution">
    <text evidence="13">The sequence shown here is derived from an EMBL/GenBank/DDBJ whole genome shotgun (WGS) entry which is preliminary data.</text>
</comment>
<evidence type="ECO:0000256" key="7">
    <source>
        <dbReference type="ARBA" id="ARBA00022840"/>
    </source>
</evidence>
<dbReference type="SMART" id="SM00983">
    <property type="entry name" value="TPK_B1_binding"/>
    <property type="match status" value="1"/>
</dbReference>
<dbReference type="CDD" id="cd07995">
    <property type="entry name" value="TPK"/>
    <property type="match status" value="1"/>
</dbReference>
<evidence type="ECO:0000256" key="4">
    <source>
        <dbReference type="ARBA" id="ARBA00022679"/>
    </source>
</evidence>
<dbReference type="InterPro" id="IPR036759">
    <property type="entry name" value="TPK_catalytic_sf"/>
</dbReference>
<comment type="subunit">
    <text evidence="3">Homodimer.</text>
</comment>
<evidence type="ECO:0000256" key="9">
    <source>
        <dbReference type="ARBA" id="ARBA00055888"/>
    </source>
</evidence>
<gene>
    <name evidence="13" type="ORF">NQ315_012664</name>
</gene>
<dbReference type="GO" id="GO:0016301">
    <property type="term" value="F:kinase activity"/>
    <property type="evidence" value="ECO:0007669"/>
    <property type="project" value="UniProtKB-KW"/>
</dbReference>
<dbReference type="GO" id="GO:0005524">
    <property type="term" value="F:ATP binding"/>
    <property type="evidence" value="ECO:0007669"/>
    <property type="project" value="UniProtKB-KW"/>
</dbReference>
<dbReference type="Gene3D" id="3.40.50.10240">
    <property type="entry name" value="Thiamin pyrophosphokinase, catalytic domain"/>
    <property type="match status" value="1"/>
</dbReference>
<keyword evidence="6" id="KW-0418">Kinase</keyword>
<dbReference type="InterPro" id="IPR006282">
    <property type="entry name" value="Thi_PPkinase"/>
</dbReference>
<dbReference type="InterPro" id="IPR007373">
    <property type="entry name" value="Thiamin_PyroPKinase_B1-bd"/>
</dbReference>
<dbReference type="GO" id="GO:0006772">
    <property type="term" value="P:thiamine metabolic process"/>
    <property type="evidence" value="ECO:0007669"/>
    <property type="project" value="InterPro"/>
</dbReference>
<evidence type="ECO:0000313" key="13">
    <source>
        <dbReference type="EMBL" id="KAJ8917172.1"/>
    </source>
</evidence>
<accession>A0AAV8VT08</accession>
<evidence type="ECO:0000256" key="8">
    <source>
        <dbReference type="ARBA" id="ARBA00050898"/>
    </source>
</evidence>
<protein>
    <recommendedName>
        <fullName evidence="10">Thiamine pyrophosphokinase 1</fullName>
    </recommendedName>
    <alternativeName>
        <fullName evidence="11">Thiamin pyrophosphokinase 1</fullName>
    </alternativeName>
</protein>
<dbReference type="SUPFAM" id="SSF63862">
    <property type="entry name" value="Thiamin pyrophosphokinase, substrate-binding domain"/>
    <property type="match status" value="1"/>
</dbReference>
<dbReference type="InterPro" id="IPR007371">
    <property type="entry name" value="TPK_catalytic"/>
</dbReference>
<comment type="catalytic activity">
    <reaction evidence="8">
        <text>thiamine + UTP = thiamine diphosphate + UMP + H(+)</text>
        <dbReference type="Rhea" id="RHEA:79423"/>
        <dbReference type="ChEBI" id="CHEBI:15378"/>
        <dbReference type="ChEBI" id="CHEBI:18385"/>
        <dbReference type="ChEBI" id="CHEBI:46398"/>
        <dbReference type="ChEBI" id="CHEBI:57865"/>
        <dbReference type="ChEBI" id="CHEBI:58937"/>
    </reaction>
    <physiologicalReaction direction="left-to-right" evidence="8">
        <dbReference type="Rhea" id="RHEA:79424"/>
    </physiologicalReaction>
</comment>
<dbReference type="EMBL" id="JANEYG010000035">
    <property type="protein sequence ID" value="KAJ8917172.1"/>
    <property type="molecule type" value="Genomic_DNA"/>
</dbReference>
<feature type="domain" description="Thiamin pyrophosphokinase thiamin-binding" evidence="12">
    <location>
        <begin position="184"/>
        <end position="252"/>
    </location>
</feature>
<dbReference type="Pfam" id="PF04265">
    <property type="entry name" value="TPK_B1_binding"/>
    <property type="match status" value="1"/>
</dbReference>
<organism evidence="13 14">
    <name type="scientific">Exocentrus adspersus</name>
    <dbReference type="NCBI Taxonomy" id="1586481"/>
    <lineage>
        <taxon>Eukaryota</taxon>
        <taxon>Metazoa</taxon>
        <taxon>Ecdysozoa</taxon>
        <taxon>Arthropoda</taxon>
        <taxon>Hexapoda</taxon>
        <taxon>Insecta</taxon>
        <taxon>Pterygota</taxon>
        <taxon>Neoptera</taxon>
        <taxon>Endopterygota</taxon>
        <taxon>Coleoptera</taxon>
        <taxon>Polyphaga</taxon>
        <taxon>Cucujiformia</taxon>
        <taxon>Chrysomeloidea</taxon>
        <taxon>Cerambycidae</taxon>
        <taxon>Lamiinae</taxon>
        <taxon>Acanthocinini</taxon>
        <taxon>Exocentrus</taxon>
    </lineage>
</organism>
<evidence type="ECO:0000256" key="3">
    <source>
        <dbReference type="ARBA" id="ARBA00011738"/>
    </source>
</evidence>
<comment type="pathway">
    <text evidence="1">Cofactor biosynthesis; thiamine diphosphate biosynthesis; thiamine diphosphate from thiamine: step 1/1.</text>
</comment>
<dbReference type="Gene3D" id="2.60.120.320">
    <property type="entry name" value="Thiamin pyrophosphokinase, thiamin-binding domain"/>
    <property type="match status" value="1"/>
</dbReference>
<name>A0AAV8VT08_9CUCU</name>
<dbReference type="AlphaFoldDB" id="A0AAV8VT08"/>
<dbReference type="InterPro" id="IPR036371">
    <property type="entry name" value="TPK_B1-bd_sf"/>
</dbReference>
<evidence type="ECO:0000313" key="14">
    <source>
        <dbReference type="Proteomes" id="UP001159042"/>
    </source>
</evidence>
<reference evidence="13 14" key="1">
    <citation type="journal article" date="2023" name="Insect Mol. Biol.">
        <title>Genome sequencing provides insights into the evolution of gene families encoding plant cell wall-degrading enzymes in longhorned beetles.</title>
        <authorList>
            <person name="Shin N.R."/>
            <person name="Okamura Y."/>
            <person name="Kirsch R."/>
            <person name="Pauchet Y."/>
        </authorList>
    </citation>
    <scope>NUCLEOTIDE SEQUENCE [LARGE SCALE GENOMIC DNA]</scope>
    <source>
        <strain evidence="13">EAD_L_NR</strain>
    </source>
</reference>
<keyword evidence="4" id="KW-0808">Transferase</keyword>
<sequence>MNSFPVVQHWSPCEEFFTQYKKKDYAVLILNTPINFNFNQHFIIDLWNHAKVRVTVDGGTKKWLRWLTGNEREFKEVLQPDLITGDMDSLPKEVLGCFQNGGTKIIVTPDQDETDYTKALRELKLHCNSENVHVDTIYVLADTCGRFDQIMANINTLYKSRDILTDTKVYQVASTSITWLLSKGRHSISVPVVLRDSQEWCALIPIGGPCVVTSTGLKWNLDNRKLEFGVLVSTSNTYDGSPVVTIETDAPLVWSMGIQTLL</sequence>
<dbReference type="NCBIfam" id="TIGR01378">
    <property type="entry name" value="thi_PPkinase"/>
    <property type="match status" value="1"/>
</dbReference>
<dbReference type="FunFam" id="2.60.120.320:FF:000002">
    <property type="entry name" value="Thiamine pyrophosphokinase"/>
    <property type="match status" value="1"/>
</dbReference>
<dbReference type="SUPFAM" id="SSF63999">
    <property type="entry name" value="Thiamin pyrophosphokinase, catalytic domain"/>
    <property type="match status" value="1"/>
</dbReference>
<evidence type="ECO:0000256" key="10">
    <source>
        <dbReference type="ARBA" id="ARBA00074758"/>
    </source>
</evidence>
<dbReference type="GO" id="GO:0009229">
    <property type="term" value="P:thiamine diphosphate biosynthetic process"/>
    <property type="evidence" value="ECO:0007669"/>
    <property type="project" value="InterPro"/>
</dbReference>
<dbReference type="GO" id="GO:0030975">
    <property type="term" value="F:thiamine binding"/>
    <property type="evidence" value="ECO:0007669"/>
    <property type="project" value="InterPro"/>
</dbReference>
<evidence type="ECO:0000259" key="12">
    <source>
        <dbReference type="SMART" id="SM00983"/>
    </source>
</evidence>
<evidence type="ECO:0000256" key="5">
    <source>
        <dbReference type="ARBA" id="ARBA00022741"/>
    </source>
</evidence>
<evidence type="ECO:0000256" key="2">
    <source>
        <dbReference type="ARBA" id="ARBA00006785"/>
    </source>
</evidence>
<dbReference type="PANTHER" id="PTHR13622:SF8">
    <property type="entry name" value="THIAMIN PYROPHOSPHOKINASE 1"/>
    <property type="match status" value="1"/>
</dbReference>
<dbReference type="FunFam" id="3.40.50.10240:FF:000006">
    <property type="entry name" value="Thiamin pyrophosphokinase 1"/>
    <property type="match status" value="1"/>
</dbReference>
<dbReference type="PANTHER" id="PTHR13622">
    <property type="entry name" value="THIAMIN PYROPHOSPHOKINASE"/>
    <property type="match status" value="1"/>
</dbReference>
<dbReference type="Proteomes" id="UP001159042">
    <property type="component" value="Unassembled WGS sequence"/>
</dbReference>
<keyword evidence="14" id="KW-1185">Reference proteome</keyword>
<proteinExistence type="inferred from homology"/>
<dbReference type="Pfam" id="PF04263">
    <property type="entry name" value="TPK_catalytic"/>
    <property type="match status" value="1"/>
</dbReference>
<comment type="function">
    <text evidence="9">Catalyzes the phosphorylation of thiamine to thiamine pyrophosphate (TPP) utilizing UTP and therefore links the biosynthesis of TPP to pyrimidines metabolism. By producing thiamine pyrophosphate, a cofactor of the mitochondrial pyruvate dehydrogenase indirectly regulates pyruvate oxidation and lipogenesis. Although it can also catalyze thiamine phosphorylation using ATP and CTP in vitro, it does so with significantly lower efficiency and without physiological relevance evidence.</text>
</comment>
<dbReference type="GO" id="GO:0004788">
    <property type="term" value="F:thiamine diphosphokinase activity"/>
    <property type="evidence" value="ECO:0007669"/>
    <property type="project" value="InterPro"/>
</dbReference>
<comment type="similarity">
    <text evidence="2">Belongs to the thiamine pyrophosphokinase family.</text>
</comment>
<dbReference type="GO" id="GO:0005829">
    <property type="term" value="C:cytosol"/>
    <property type="evidence" value="ECO:0007669"/>
    <property type="project" value="UniProtKB-ARBA"/>
</dbReference>
<keyword evidence="7" id="KW-0067">ATP-binding</keyword>
<evidence type="ECO:0000256" key="1">
    <source>
        <dbReference type="ARBA" id="ARBA00005078"/>
    </source>
</evidence>
<evidence type="ECO:0000256" key="11">
    <source>
        <dbReference type="ARBA" id="ARBA00076797"/>
    </source>
</evidence>
<evidence type="ECO:0000256" key="6">
    <source>
        <dbReference type="ARBA" id="ARBA00022777"/>
    </source>
</evidence>
<keyword evidence="5" id="KW-0547">Nucleotide-binding</keyword>